<evidence type="ECO:0000313" key="1">
    <source>
        <dbReference type="EMBL" id="KAJ3548968.1"/>
    </source>
</evidence>
<keyword evidence="2" id="KW-1185">Reference proteome</keyword>
<evidence type="ECO:0000313" key="2">
    <source>
        <dbReference type="Proteomes" id="UP001148629"/>
    </source>
</evidence>
<gene>
    <name evidence="1" type="ORF">NM208_g750</name>
</gene>
<comment type="caution">
    <text evidence="1">The sequence shown here is derived from an EMBL/GenBank/DDBJ whole genome shotgun (WGS) entry which is preliminary data.</text>
</comment>
<dbReference type="Proteomes" id="UP001148629">
    <property type="component" value="Unassembled WGS sequence"/>
</dbReference>
<name>A0ACC1SYG6_9HYPO</name>
<accession>A0ACC1SYG6</accession>
<organism evidence="1 2">
    <name type="scientific">Fusarium decemcellulare</name>
    <dbReference type="NCBI Taxonomy" id="57161"/>
    <lineage>
        <taxon>Eukaryota</taxon>
        <taxon>Fungi</taxon>
        <taxon>Dikarya</taxon>
        <taxon>Ascomycota</taxon>
        <taxon>Pezizomycotina</taxon>
        <taxon>Sordariomycetes</taxon>
        <taxon>Hypocreomycetidae</taxon>
        <taxon>Hypocreales</taxon>
        <taxon>Nectriaceae</taxon>
        <taxon>Fusarium</taxon>
        <taxon>Fusarium decemcellulare species complex</taxon>
    </lineage>
</organism>
<sequence>MFALVPKTELCSELSGTGSNIELGPKGHVTVGPKLESVEEGHVTKHTATMKVVFDRLVRFENPEGLVFYGEAPTEDDMIGKRVKVYDGSLPWSLSNTDDSRTQVIQKILSPIPKVPIIYGIGLNYKTHIAEASLEEPKYPTVFTKAPKALNDPFSDILIHPECLCMDYEGELTVILGRDTKNVKTDEEALGSILGYTVGNDVSSRYWQMPERSNQQHGYAKSFDGFAPIGPVLVSPAVINPERLTLKTYVNGDLRQDARVQDLFFKIADIIKFLSRGTTLMAGTAIMTGTPSGVAAFSKPPRWIKHGDVVEVTISKIGTIRNKYVFIKETGEL</sequence>
<protein>
    <submittedName>
        <fullName evidence="1">Uncharacterized protein</fullName>
    </submittedName>
</protein>
<proteinExistence type="predicted"/>
<reference evidence="1" key="1">
    <citation type="submission" date="2022-08" db="EMBL/GenBank/DDBJ databases">
        <title>Genome Sequence of Fusarium decemcellulare.</title>
        <authorList>
            <person name="Buettner E."/>
        </authorList>
    </citation>
    <scope>NUCLEOTIDE SEQUENCE</scope>
    <source>
        <strain evidence="1">Babe19</strain>
    </source>
</reference>
<dbReference type="EMBL" id="JANRMS010000034">
    <property type="protein sequence ID" value="KAJ3548968.1"/>
    <property type="molecule type" value="Genomic_DNA"/>
</dbReference>